<evidence type="ECO:0000313" key="3">
    <source>
        <dbReference type="EMBL" id="GMT17635.1"/>
    </source>
</evidence>
<dbReference type="InterPro" id="IPR011021">
    <property type="entry name" value="Arrestin-like_N"/>
</dbReference>
<evidence type="ECO:0000256" key="1">
    <source>
        <dbReference type="ARBA" id="ARBA00005298"/>
    </source>
</evidence>
<dbReference type="PANTHER" id="PTHR11188:SF176">
    <property type="entry name" value="ARRESTIN DOMAIN-CONTAINING PROTEIN 1"/>
    <property type="match status" value="1"/>
</dbReference>
<comment type="caution">
    <text evidence="3">The sequence shown here is derived from an EMBL/GenBank/DDBJ whole genome shotgun (WGS) entry which is preliminary data.</text>
</comment>
<dbReference type="InterPro" id="IPR050357">
    <property type="entry name" value="Arrestin_domain-protein"/>
</dbReference>
<protein>
    <recommendedName>
        <fullName evidence="2">Arrestin-like N-terminal domain-containing protein</fullName>
    </recommendedName>
</protein>
<dbReference type="Gene3D" id="2.60.40.640">
    <property type="match status" value="1"/>
</dbReference>
<dbReference type="InterPro" id="IPR014752">
    <property type="entry name" value="Arrestin-like_C"/>
</dbReference>
<evidence type="ECO:0000259" key="2">
    <source>
        <dbReference type="Pfam" id="PF00339"/>
    </source>
</evidence>
<dbReference type="AlphaFoldDB" id="A0AAV5VGD5"/>
<dbReference type="EMBL" id="BTSY01000003">
    <property type="protein sequence ID" value="GMT17635.1"/>
    <property type="molecule type" value="Genomic_DNA"/>
</dbReference>
<dbReference type="SUPFAM" id="SSF81296">
    <property type="entry name" value="E set domains"/>
    <property type="match status" value="1"/>
</dbReference>
<dbReference type="Proteomes" id="UP001432322">
    <property type="component" value="Unassembled WGS sequence"/>
</dbReference>
<dbReference type="GO" id="GO:0015031">
    <property type="term" value="P:protein transport"/>
    <property type="evidence" value="ECO:0007669"/>
    <property type="project" value="TreeGrafter"/>
</dbReference>
<dbReference type="PANTHER" id="PTHR11188">
    <property type="entry name" value="ARRESTIN DOMAIN CONTAINING PROTEIN"/>
    <property type="match status" value="1"/>
</dbReference>
<evidence type="ECO:0000313" key="4">
    <source>
        <dbReference type="Proteomes" id="UP001432322"/>
    </source>
</evidence>
<gene>
    <name evidence="3" type="ORF">PFISCL1PPCAC_8932</name>
</gene>
<feature type="domain" description="Arrestin-like N-terminal" evidence="2">
    <location>
        <begin position="3"/>
        <end position="106"/>
    </location>
</feature>
<dbReference type="Pfam" id="PF00339">
    <property type="entry name" value="Arrestin_N"/>
    <property type="match status" value="1"/>
</dbReference>
<sequence>VRALTLMVSGSARTRITEGSGSPIFTALVRYINIEQTLWTPEGARAAKGKHTFTYSFSIPSNSPSSLRHEYGAIQYYCKAVVHRDGWMWNATHTMFFKVARFLDLNSIPDAQLPAIVHSNPQLDAWWSGSPKGPVSIRVHVDTSVFFGVSASIDVPVYIGTVPLKAAQSLIRKESISTCNSFYDSGMSSAGTLCDSQSTLADN</sequence>
<name>A0AAV5VGD5_9BILA</name>
<organism evidence="3 4">
    <name type="scientific">Pristionchus fissidentatus</name>
    <dbReference type="NCBI Taxonomy" id="1538716"/>
    <lineage>
        <taxon>Eukaryota</taxon>
        <taxon>Metazoa</taxon>
        <taxon>Ecdysozoa</taxon>
        <taxon>Nematoda</taxon>
        <taxon>Chromadorea</taxon>
        <taxon>Rhabditida</taxon>
        <taxon>Rhabditina</taxon>
        <taxon>Diplogasteromorpha</taxon>
        <taxon>Diplogasteroidea</taxon>
        <taxon>Neodiplogasteridae</taxon>
        <taxon>Pristionchus</taxon>
    </lineage>
</organism>
<dbReference type="InterPro" id="IPR014756">
    <property type="entry name" value="Ig_E-set"/>
</dbReference>
<reference evidence="3" key="1">
    <citation type="submission" date="2023-10" db="EMBL/GenBank/DDBJ databases">
        <title>Genome assembly of Pristionchus species.</title>
        <authorList>
            <person name="Yoshida K."/>
            <person name="Sommer R.J."/>
        </authorList>
    </citation>
    <scope>NUCLEOTIDE SEQUENCE</scope>
    <source>
        <strain evidence="3">RS5133</strain>
    </source>
</reference>
<accession>A0AAV5VGD5</accession>
<proteinExistence type="inferred from homology"/>
<dbReference type="GO" id="GO:0005737">
    <property type="term" value="C:cytoplasm"/>
    <property type="evidence" value="ECO:0007669"/>
    <property type="project" value="TreeGrafter"/>
</dbReference>
<keyword evidence="4" id="KW-1185">Reference proteome</keyword>
<feature type="non-terminal residue" evidence="3">
    <location>
        <position position="1"/>
    </location>
</feature>
<comment type="similarity">
    <text evidence="1">Belongs to the arrestin family.</text>
</comment>